<keyword evidence="1" id="KW-0472">Membrane</keyword>
<dbReference type="NCBIfam" id="TIGR02893">
    <property type="entry name" value="spore_yabQ"/>
    <property type="match status" value="1"/>
</dbReference>
<sequence length="220" mass="25905">MSLSVQWLTMATMLLSGIGMGIVFDGYRVVSDELKISRIWIPVLDLLYWIAATIVVFQVLSSSNEGEVRIYVFLGLLIGILLYYWLFSKMTMKLTHILIGTVRAIIHFVIRAFVLLVIKPLLLLYRISRVILAFLKAFTIFIFKIVLQLVRPFWKLFAWMTKPIWKPVVRYWTSRVNPIIAKRRLKERALAVKDRAVRFWERLKNWKSNSDNDNDHKDDE</sequence>
<dbReference type="RefSeq" id="WP_245996293.1">
    <property type="nucleotide sequence ID" value="NZ_QTTN01000061.1"/>
</dbReference>
<feature type="transmembrane region" description="Helical" evidence="1">
    <location>
        <begin position="98"/>
        <end position="118"/>
    </location>
</feature>
<evidence type="ECO:0000256" key="1">
    <source>
        <dbReference type="SAM" id="Phobius"/>
    </source>
</evidence>
<dbReference type="AlphaFoldDB" id="A0A3D9Q3N5"/>
<keyword evidence="1" id="KW-1133">Transmembrane helix</keyword>
<reference evidence="2 3" key="1">
    <citation type="submission" date="2018-08" db="EMBL/GenBank/DDBJ databases">
        <title>Genomic Encyclopedia of Type Strains, Phase III (KMG-III): the genomes of soil and plant-associated and newly described type strains.</title>
        <authorList>
            <person name="Whitman W."/>
        </authorList>
    </citation>
    <scope>NUCLEOTIDE SEQUENCE [LARGE SCALE GENOMIC DNA]</scope>
    <source>
        <strain evidence="2 3">CGMCC 1.10966</strain>
    </source>
</reference>
<gene>
    <name evidence="2" type="ORF">A8990_1613</name>
</gene>
<accession>A0A3D9Q3N5</accession>
<evidence type="ECO:0000313" key="2">
    <source>
        <dbReference type="EMBL" id="REE56386.1"/>
    </source>
</evidence>
<organism evidence="2 3">
    <name type="scientific">Paenibacillus taihuensis</name>
    <dbReference type="NCBI Taxonomy" id="1156355"/>
    <lineage>
        <taxon>Bacteria</taxon>
        <taxon>Bacillati</taxon>
        <taxon>Bacillota</taxon>
        <taxon>Bacilli</taxon>
        <taxon>Bacillales</taxon>
        <taxon>Paenibacillaceae</taxon>
        <taxon>Paenibacillus</taxon>
    </lineage>
</organism>
<comment type="caution">
    <text evidence="2">The sequence shown here is derived from an EMBL/GenBank/DDBJ whole genome shotgun (WGS) entry which is preliminary data.</text>
</comment>
<keyword evidence="1" id="KW-0812">Transmembrane</keyword>
<feature type="transmembrane region" description="Helical" evidence="1">
    <location>
        <begin position="130"/>
        <end position="150"/>
    </location>
</feature>
<keyword evidence="3" id="KW-1185">Reference proteome</keyword>
<dbReference type="InterPro" id="IPR019074">
    <property type="entry name" value="YabQ"/>
</dbReference>
<protein>
    <submittedName>
        <fullName evidence="2">Spore cortex biosynthesis protein YabQ</fullName>
    </submittedName>
</protein>
<dbReference type="Proteomes" id="UP000256304">
    <property type="component" value="Unassembled WGS sequence"/>
</dbReference>
<feature type="transmembrane region" description="Helical" evidence="1">
    <location>
        <begin position="6"/>
        <end position="27"/>
    </location>
</feature>
<proteinExistence type="predicted"/>
<feature type="transmembrane region" description="Helical" evidence="1">
    <location>
        <begin position="39"/>
        <end position="62"/>
    </location>
</feature>
<dbReference type="Pfam" id="PF09578">
    <property type="entry name" value="Spore_YabQ"/>
    <property type="match status" value="1"/>
</dbReference>
<name>A0A3D9Q3N5_9BACL</name>
<dbReference type="EMBL" id="QTTN01000061">
    <property type="protein sequence ID" value="REE56386.1"/>
    <property type="molecule type" value="Genomic_DNA"/>
</dbReference>
<evidence type="ECO:0000313" key="3">
    <source>
        <dbReference type="Proteomes" id="UP000256304"/>
    </source>
</evidence>
<feature type="transmembrane region" description="Helical" evidence="1">
    <location>
        <begin position="68"/>
        <end position="86"/>
    </location>
</feature>